<dbReference type="Proteomes" id="UP000239469">
    <property type="component" value="Unassembled WGS sequence"/>
</dbReference>
<evidence type="ECO:0000256" key="1">
    <source>
        <dbReference type="SAM" id="Phobius"/>
    </source>
</evidence>
<dbReference type="GO" id="GO:0015628">
    <property type="term" value="P:protein secretion by the type II secretion system"/>
    <property type="evidence" value="ECO:0007669"/>
    <property type="project" value="TreeGrafter"/>
</dbReference>
<accession>A0A2S9WYF6</accession>
<dbReference type="PANTHER" id="PTHR30012:SF7">
    <property type="entry name" value="PROTEIN TRANSPORT PROTEIN HOFC HOMOLOG"/>
    <property type="match status" value="1"/>
</dbReference>
<evidence type="ECO:0008006" key="4">
    <source>
        <dbReference type="Google" id="ProtNLM"/>
    </source>
</evidence>
<keyword evidence="1" id="KW-0472">Membrane</keyword>
<evidence type="ECO:0000313" key="3">
    <source>
        <dbReference type="Proteomes" id="UP000239469"/>
    </source>
</evidence>
<keyword evidence="1" id="KW-0812">Transmembrane</keyword>
<dbReference type="OrthoDB" id="7031359at2"/>
<dbReference type="RefSeq" id="WP_106078302.1">
    <property type="nucleotide sequence ID" value="NZ_MTBD01000124.1"/>
</dbReference>
<protein>
    <recommendedName>
        <fullName evidence="4">Type II secretion system protein GspF domain-containing protein</fullName>
    </recommendedName>
</protein>
<feature type="transmembrane region" description="Helical" evidence="1">
    <location>
        <begin position="114"/>
        <end position="136"/>
    </location>
</feature>
<dbReference type="EMBL" id="MTBD01000124">
    <property type="protein sequence ID" value="PRP68498.1"/>
    <property type="molecule type" value="Genomic_DNA"/>
</dbReference>
<name>A0A2S9WYF6_9NEIS</name>
<proteinExistence type="predicted"/>
<feature type="transmembrane region" description="Helical" evidence="1">
    <location>
        <begin position="317"/>
        <end position="338"/>
    </location>
</feature>
<dbReference type="AlphaFoldDB" id="A0A2S9WYF6"/>
<evidence type="ECO:0000313" key="2">
    <source>
        <dbReference type="EMBL" id="PRP68498.1"/>
    </source>
</evidence>
<dbReference type="Gene3D" id="1.20.81.30">
    <property type="entry name" value="Type II secretion system (T2SS), domain F"/>
    <property type="match status" value="1"/>
</dbReference>
<dbReference type="InterPro" id="IPR003004">
    <property type="entry name" value="GspF/PilC"/>
</dbReference>
<dbReference type="InterPro" id="IPR042094">
    <property type="entry name" value="T2SS_GspF_sf"/>
</dbReference>
<dbReference type="GO" id="GO:0005886">
    <property type="term" value="C:plasma membrane"/>
    <property type="evidence" value="ECO:0007669"/>
    <property type="project" value="TreeGrafter"/>
</dbReference>
<dbReference type="PANTHER" id="PTHR30012">
    <property type="entry name" value="GENERAL SECRETION PATHWAY PROTEIN"/>
    <property type="match status" value="1"/>
</dbReference>
<sequence>MSFTLKKEMALFLYFSSVRKDFYEDFSDALSDGASDVVQLGKLAKRHEQRNESRAVLYRYWLQRMKRMTFANSLKGSIPESELMILVSAEEDGRLAEGMEFLRRSLEIKGKINGAYFSSLISPILGFAVCVMSLVIQAAKVAPEYVKIIPFSHWPASSLLIYKAGDSLYRYWYIYCFMIAVLFFAVSWSKSNWHGQIRRVFEKIPMLPWRGYKNRQEINILMTIAILMNGEKNGLQEAIKKMSGNASPWLRWNLSMMNGRLRLKPDAPAEALDVGVFDRKMMYRIIDYSERSSFTEALTKLAFQQGERVLEKAQRQAIASGFAGLIAVASIIVFMVLANFQMTNAMEAYISRLR</sequence>
<feature type="transmembrane region" description="Helical" evidence="1">
    <location>
        <begin position="172"/>
        <end position="189"/>
    </location>
</feature>
<comment type="caution">
    <text evidence="2">The sequence shown here is derived from an EMBL/GenBank/DDBJ whole genome shotgun (WGS) entry which is preliminary data.</text>
</comment>
<reference evidence="2 3" key="1">
    <citation type="submission" date="2017-01" db="EMBL/GenBank/DDBJ databases">
        <title>New insights into the genetic diversity of Chromobacterium isolated from tropical freshwater lake.</title>
        <authorList>
            <person name="Santos A.B."/>
            <person name="Nascimento A.M."/>
            <person name="Da Silva P.C."/>
        </authorList>
    </citation>
    <scope>NUCLEOTIDE SEQUENCE [LARGE SCALE GENOMIC DNA]</scope>
    <source>
        <strain evidence="2 3">56AF</strain>
    </source>
</reference>
<organism evidence="2 3">
    <name type="scientific">Chromobacterium amazonense</name>
    <dbReference type="NCBI Taxonomy" id="1382803"/>
    <lineage>
        <taxon>Bacteria</taxon>
        <taxon>Pseudomonadati</taxon>
        <taxon>Pseudomonadota</taxon>
        <taxon>Betaproteobacteria</taxon>
        <taxon>Neisseriales</taxon>
        <taxon>Chromobacteriaceae</taxon>
        <taxon>Chromobacterium</taxon>
    </lineage>
</organism>
<gene>
    <name evidence="2" type="ORF">BUE93_22115</name>
</gene>
<keyword evidence="1" id="KW-1133">Transmembrane helix</keyword>